<dbReference type="Pfam" id="PF04186">
    <property type="entry name" value="FxsA"/>
    <property type="match status" value="1"/>
</dbReference>
<evidence type="ECO:0000256" key="1">
    <source>
        <dbReference type="SAM" id="Phobius"/>
    </source>
</evidence>
<protein>
    <submittedName>
        <fullName evidence="2">FxsA</fullName>
    </submittedName>
</protein>
<feature type="transmembrane region" description="Helical" evidence="1">
    <location>
        <begin position="67"/>
        <end position="93"/>
    </location>
</feature>
<dbReference type="Proteomes" id="UP000235836">
    <property type="component" value="Unassembled WGS sequence"/>
</dbReference>
<proteinExistence type="predicted"/>
<dbReference type="InterPro" id="IPR007313">
    <property type="entry name" value="FxsA"/>
</dbReference>
<keyword evidence="1" id="KW-0812">Transmembrane</keyword>
<gene>
    <name evidence="2" type="ORF">CJ203_01765</name>
</gene>
<evidence type="ECO:0000313" key="2">
    <source>
        <dbReference type="EMBL" id="PMC65171.1"/>
    </source>
</evidence>
<sequence length="160" mass="17171">MPYFAIYVLIEALAFWGVSKLVGVGWALAGLFILMAFGAVAASVALRSEVERASRGSTSMGQFAGGTALVAAGLGLSVVPGYVSSLCGALLVFRPTRELIRAILARSWQKKIEDFGVKFYSSSPMSGYSPTYGSFIDHDEIEQWSQDARPEDFGEAGDTR</sequence>
<dbReference type="NCBIfam" id="NF008528">
    <property type="entry name" value="PRK11463.1-2"/>
    <property type="match status" value="1"/>
</dbReference>
<keyword evidence="1" id="KW-0472">Membrane</keyword>
<dbReference type="EMBL" id="PNHG01000002">
    <property type="protein sequence ID" value="PMC65171.1"/>
    <property type="molecule type" value="Genomic_DNA"/>
</dbReference>
<feature type="transmembrane region" description="Helical" evidence="1">
    <location>
        <begin position="24"/>
        <end position="46"/>
    </location>
</feature>
<keyword evidence="1" id="KW-1133">Transmembrane helix</keyword>
<organism evidence="2 3">
    <name type="scientific">Corynebacterium tuscaniense</name>
    <dbReference type="NCBI Taxonomy" id="302449"/>
    <lineage>
        <taxon>Bacteria</taxon>
        <taxon>Bacillati</taxon>
        <taxon>Actinomycetota</taxon>
        <taxon>Actinomycetes</taxon>
        <taxon>Mycobacteriales</taxon>
        <taxon>Corynebacteriaceae</taxon>
        <taxon>Corynebacterium</taxon>
    </lineage>
</organism>
<comment type="caution">
    <text evidence="2">The sequence shown here is derived from an EMBL/GenBank/DDBJ whole genome shotgun (WGS) entry which is preliminary data.</text>
</comment>
<dbReference type="GO" id="GO:0016020">
    <property type="term" value="C:membrane"/>
    <property type="evidence" value="ECO:0007669"/>
    <property type="project" value="InterPro"/>
</dbReference>
<dbReference type="AlphaFoldDB" id="A0A2N6T766"/>
<name>A0A2N6T766_9CORY</name>
<keyword evidence="3" id="KW-1185">Reference proteome</keyword>
<evidence type="ECO:0000313" key="3">
    <source>
        <dbReference type="Proteomes" id="UP000235836"/>
    </source>
</evidence>
<accession>A0A2N6T766</accession>
<dbReference type="RefSeq" id="WP_102723330.1">
    <property type="nucleotide sequence ID" value="NZ_PNHG01000002.1"/>
</dbReference>
<reference evidence="2 3" key="1">
    <citation type="submission" date="2017-09" db="EMBL/GenBank/DDBJ databases">
        <title>Bacterial strain isolated from the female urinary microbiota.</title>
        <authorList>
            <person name="Thomas-White K."/>
            <person name="Kumar N."/>
            <person name="Forster S."/>
            <person name="Putonti C."/>
            <person name="Lawley T."/>
            <person name="Wolfe A.J."/>
        </authorList>
    </citation>
    <scope>NUCLEOTIDE SEQUENCE [LARGE SCALE GENOMIC DNA]</scope>
    <source>
        <strain evidence="2 3">UMB0792</strain>
    </source>
</reference>